<dbReference type="CDD" id="cd06154">
    <property type="entry name" value="YjgF_YER057c_UK114_like_6"/>
    <property type="match status" value="1"/>
</dbReference>
<dbReference type="InterPro" id="IPR006175">
    <property type="entry name" value="YjgF/YER057c/UK114"/>
</dbReference>
<dbReference type="Proteomes" id="UP001244011">
    <property type="component" value="Unassembled WGS sequence"/>
</dbReference>
<dbReference type="GeneID" id="85307302"/>
<dbReference type="PANTHER" id="PTHR43857">
    <property type="entry name" value="BLR7761 PROTEIN"/>
    <property type="match status" value="1"/>
</dbReference>
<dbReference type="RefSeq" id="XP_060284201.1">
    <property type="nucleotide sequence ID" value="XM_060424115.1"/>
</dbReference>
<dbReference type="Gene3D" id="3.30.1330.40">
    <property type="entry name" value="RutC-like"/>
    <property type="match status" value="1"/>
</dbReference>
<name>A0AAJ0C2N5_9PEZI</name>
<protein>
    <submittedName>
        <fullName evidence="1">Endoribonuclease L-PSP/chorismate mutase-like protein</fullName>
    </submittedName>
</protein>
<gene>
    <name evidence="1" type="ORF">QBC33DRAFT_40401</name>
</gene>
<reference evidence="1" key="1">
    <citation type="submission" date="2023-06" db="EMBL/GenBank/DDBJ databases">
        <title>Genome-scale phylogeny and comparative genomics of the fungal order Sordariales.</title>
        <authorList>
            <consortium name="Lawrence Berkeley National Laboratory"/>
            <person name="Hensen N."/>
            <person name="Bonometti L."/>
            <person name="Westerberg I."/>
            <person name="Brannstrom I.O."/>
            <person name="Guillou S."/>
            <person name="Cros-Aarteil S."/>
            <person name="Calhoun S."/>
            <person name="Haridas S."/>
            <person name="Kuo A."/>
            <person name="Mondo S."/>
            <person name="Pangilinan J."/>
            <person name="Riley R."/>
            <person name="Labutti K."/>
            <person name="Andreopoulos B."/>
            <person name="Lipzen A."/>
            <person name="Chen C."/>
            <person name="Yanf M."/>
            <person name="Daum C."/>
            <person name="Ng V."/>
            <person name="Clum A."/>
            <person name="Steindorff A."/>
            <person name="Ohm R."/>
            <person name="Martin F."/>
            <person name="Silar P."/>
            <person name="Natvig D."/>
            <person name="Lalanne C."/>
            <person name="Gautier V."/>
            <person name="Ament-Velasquez S.L."/>
            <person name="Kruys A."/>
            <person name="Hutchinson M.I."/>
            <person name="Powell A.J."/>
            <person name="Barry K."/>
            <person name="Miller A.N."/>
            <person name="Grigoriev I.V."/>
            <person name="Debuchy R."/>
            <person name="Gladieux P."/>
            <person name="Thoren M.H."/>
            <person name="Johannesson H."/>
        </authorList>
    </citation>
    <scope>NUCLEOTIDE SEQUENCE</scope>
    <source>
        <strain evidence="1">8032-3</strain>
    </source>
</reference>
<dbReference type="Pfam" id="PF01042">
    <property type="entry name" value="Ribonuc_L-PSP"/>
    <property type="match status" value="1"/>
</dbReference>
<dbReference type="PANTHER" id="PTHR43857:SF1">
    <property type="entry name" value="YJGH FAMILY PROTEIN"/>
    <property type="match status" value="1"/>
</dbReference>
<keyword evidence="2" id="KW-1185">Reference proteome</keyword>
<dbReference type="AlphaFoldDB" id="A0AAJ0C2N5"/>
<proteinExistence type="predicted"/>
<accession>A0AAJ0C2N5</accession>
<dbReference type="EMBL" id="MU839006">
    <property type="protein sequence ID" value="KAK1767988.1"/>
    <property type="molecule type" value="Genomic_DNA"/>
</dbReference>
<dbReference type="SUPFAM" id="SSF55298">
    <property type="entry name" value="YjgF-like"/>
    <property type="match status" value="1"/>
</dbReference>
<dbReference type="InterPro" id="IPR035959">
    <property type="entry name" value="RutC-like_sf"/>
</dbReference>
<sequence length="136" mass="14567">MSDRKLISSGSPFEAQIGYSRAVVSGEWVFVSGCTGYDYKTGLISDDVAEQAEQTLRNVDEALVAAGAGVGDVVRVRYILPDRADFPKTWPVLRAWLGGARPAATMIQAGLMEEVMKFEIEVTARKGAAGSSEPPV</sequence>
<evidence type="ECO:0000313" key="1">
    <source>
        <dbReference type="EMBL" id="KAK1767988.1"/>
    </source>
</evidence>
<evidence type="ECO:0000313" key="2">
    <source>
        <dbReference type="Proteomes" id="UP001244011"/>
    </source>
</evidence>
<comment type="caution">
    <text evidence="1">The sequence shown here is derived from an EMBL/GenBank/DDBJ whole genome shotgun (WGS) entry which is preliminary data.</text>
</comment>
<organism evidence="1 2">
    <name type="scientific">Phialemonium atrogriseum</name>
    <dbReference type="NCBI Taxonomy" id="1093897"/>
    <lineage>
        <taxon>Eukaryota</taxon>
        <taxon>Fungi</taxon>
        <taxon>Dikarya</taxon>
        <taxon>Ascomycota</taxon>
        <taxon>Pezizomycotina</taxon>
        <taxon>Sordariomycetes</taxon>
        <taxon>Sordariomycetidae</taxon>
        <taxon>Cephalothecales</taxon>
        <taxon>Cephalothecaceae</taxon>
        <taxon>Phialemonium</taxon>
    </lineage>
</organism>